<name>B8EIL5_METSB</name>
<protein>
    <recommendedName>
        <fullName evidence="3">DUF29 domain-containing protein</fullName>
    </recommendedName>
</protein>
<accession>B8EIL5</accession>
<dbReference type="Pfam" id="PF01724">
    <property type="entry name" value="DUF29"/>
    <property type="match status" value="1"/>
</dbReference>
<dbReference type="Proteomes" id="UP000002257">
    <property type="component" value="Chromosome"/>
</dbReference>
<reference evidence="1 2" key="1">
    <citation type="journal article" date="2010" name="J. Bacteriol.">
        <title>Complete genome sequence of the aerobic facultative methanotroph Methylocella silvestris BL2.</title>
        <authorList>
            <person name="Chen Y."/>
            <person name="Crombie A."/>
            <person name="Rahman M.T."/>
            <person name="Dedysh S.N."/>
            <person name="Liesack W."/>
            <person name="Stott M.B."/>
            <person name="Alam M."/>
            <person name="Theisen A.R."/>
            <person name="Murrell J.C."/>
            <person name="Dunfield P.F."/>
        </authorList>
    </citation>
    <scope>NUCLEOTIDE SEQUENCE [LARGE SCALE GENOMIC DNA]</scope>
    <source>
        <strain evidence="2">DSM 15510 / CIP 108128 / LMG 27833 / NCIMB 13906 / BL2</strain>
    </source>
</reference>
<dbReference type="AlphaFoldDB" id="B8EIL5"/>
<organism evidence="1 2">
    <name type="scientific">Methylocella silvestris (strain DSM 15510 / CIP 108128 / LMG 27833 / NCIMB 13906 / BL2)</name>
    <dbReference type="NCBI Taxonomy" id="395965"/>
    <lineage>
        <taxon>Bacteria</taxon>
        <taxon>Pseudomonadati</taxon>
        <taxon>Pseudomonadota</taxon>
        <taxon>Alphaproteobacteria</taxon>
        <taxon>Hyphomicrobiales</taxon>
        <taxon>Beijerinckiaceae</taxon>
        <taxon>Methylocella</taxon>
    </lineage>
</organism>
<keyword evidence="2" id="KW-1185">Reference proteome</keyword>
<dbReference type="STRING" id="395965.Msil_2916"/>
<dbReference type="InterPro" id="IPR002636">
    <property type="entry name" value="DUF29"/>
</dbReference>
<dbReference type="RefSeq" id="WP_012591901.1">
    <property type="nucleotide sequence ID" value="NC_011666.1"/>
</dbReference>
<gene>
    <name evidence="1" type="ordered locus">Msil_2916</name>
</gene>
<proteinExistence type="predicted"/>
<dbReference type="eggNOG" id="COG0639">
    <property type="taxonomic scope" value="Bacteria"/>
</dbReference>
<dbReference type="Gene3D" id="1.20.1220.20">
    <property type="entry name" value="Uncharcterised protein PF01724"/>
    <property type="match status" value="1"/>
</dbReference>
<dbReference type="PANTHER" id="PTHR34235">
    <property type="entry name" value="SLR1203 PROTEIN-RELATED"/>
    <property type="match status" value="1"/>
</dbReference>
<evidence type="ECO:0000313" key="2">
    <source>
        <dbReference type="Proteomes" id="UP000002257"/>
    </source>
</evidence>
<sequence length="145" mass="16618">MPQNALYDRDFYAWANEQAALLRAGKLAQADIEHIAEEIESMGKTEKRELISRLTVLLLHLLKWRFQPTLRGKSWRLSVEGQRLDIDAHLKDNPSLKAGLTAAIAYSYRRALIEAERETGLDAATFPAEVPWSFDQMMDGDFWPE</sequence>
<evidence type="ECO:0008006" key="3">
    <source>
        <dbReference type="Google" id="ProtNLM"/>
    </source>
</evidence>
<dbReference type="OrthoDB" id="425753at2"/>
<dbReference type="KEGG" id="msl:Msil_2916"/>
<dbReference type="EMBL" id="CP001280">
    <property type="protein sequence ID" value="ACK51832.1"/>
    <property type="molecule type" value="Genomic_DNA"/>
</dbReference>
<dbReference type="HOGENOM" id="CLU_116670_0_1_5"/>
<evidence type="ECO:0000313" key="1">
    <source>
        <dbReference type="EMBL" id="ACK51832.1"/>
    </source>
</evidence>